<protein>
    <submittedName>
        <fullName evidence="2">Uncharacterized protein</fullName>
    </submittedName>
</protein>
<keyword evidence="3" id="KW-1185">Reference proteome</keyword>
<comment type="caution">
    <text evidence="2">The sequence shown here is derived from an EMBL/GenBank/DDBJ whole genome shotgun (WGS) entry which is preliminary data.</text>
</comment>
<feature type="region of interest" description="Disordered" evidence="1">
    <location>
        <begin position="28"/>
        <end position="60"/>
    </location>
</feature>
<evidence type="ECO:0000256" key="1">
    <source>
        <dbReference type="SAM" id="MobiDB-lite"/>
    </source>
</evidence>
<dbReference type="AlphaFoldDB" id="A0A4Z1P3A9"/>
<evidence type="ECO:0000313" key="2">
    <source>
        <dbReference type="EMBL" id="TID21843.1"/>
    </source>
</evidence>
<dbReference type="Proteomes" id="UP000298493">
    <property type="component" value="Unassembled WGS sequence"/>
</dbReference>
<sequence length="91" mass="10937">MQGRAGRVSAWEGKYSLFGFDSATGEKLKEDEDGQKRGRKRKRKKKVEKKVKKKKEKKKKKKLIRVLILYWSLRWLRLYPISCRLLRLELS</sequence>
<accession>A0A4Z1P3A9</accession>
<dbReference type="EMBL" id="SNSC02000009">
    <property type="protein sequence ID" value="TID21843.1"/>
    <property type="molecule type" value="Genomic_DNA"/>
</dbReference>
<name>A0A4Z1P3A9_9PEZI</name>
<gene>
    <name evidence="2" type="ORF">E6O75_ATG05238</name>
</gene>
<proteinExistence type="predicted"/>
<evidence type="ECO:0000313" key="3">
    <source>
        <dbReference type="Proteomes" id="UP000298493"/>
    </source>
</evidence>
<reference evidence="2 3" key="1">
    <citation type="submission" date="2019-04" db="EMBL/GenBank/DDBJ databases">
        <title>High contiguity whole genome sequence and gene annotation resource for two Venturia nashicola isolates.</title>
        <authorList>
            <person name="Prokchorchik M."/>
            <person name="Won K."/>
            <person name="Lee Y."/>
            <person name="Choi E.D."/>
            <person name="Segonzac C."/>
            <person name="Sohn K.H."/>
        </authorList>
    </citation>
    <scope>NUCLEOTIDE SEQUENCE [LARGE SCALE GENOMIC DNA]</scope>
    <source>
        <strain evidence="2 3">PRI2</strain>
    </source>
</reference>
<organism evidence="2 3">
    <name type="scientific">Venturia nashicola</name>
    <dbReference type="NCBI Taxonomy" id="86259"/>
    <lineage>
        <taxon>Eukaryota</taxon>
        <taxon>Fungi</taxon>
        <taxon>Dikarya</taxon>
        <taxon>Ascomycota</taxon>
        <taxon>Pezizomycotina</taxon>
        <taxon>Dothideomycetes</taxon>
        <taxon>Pleosporomycetidae</taxon>
        <taxon>Venturiales</taxon>
        <taxon>Venturiaceae</taxon>
        <taxon>Venturia</taxon>
    </lineage>
</organism>
<feature type="compositionally biased region" description="Basic residues" evidence="1">
    <location>
        <begin position="37"/>
        <end position="60"/>
    </location>
</feature>